<dbReference type="AlphaFoldDB" id="A0A1G2HKT2"/>
<evidence type="ECO:0008006" key="3">
    <source>
        <dbReference type="Google" id="ProtNLM"/>
    </source>
</evidence>
<comment type="caution">
    <text evidence="1">The sequence shown here is derived from an EMBL/GenBank/DDBJ whole genome shotgun (WGS) entry which is preliminary data.</text>
</comment>
<dbReference type="Proteomes" id="UP000178509">
    <property type="component" value="Unassembled WGS sequence"/>
</dbReference>
<name>A0A1G2HKT2_9BACT</name>
<dbReference type="EMBL" id="MHOJ01000003">
    <property type="protein sequence ID" value="OGZ63065.1"/>
    <property type="molecule type" value="Genomic_DNA"/>
</dbReference>
<accession>A0A1G2HKT2</accession>
<evidence type="ECO:0000313" key="2">
    <source>
        <dbReference type="Proteomes" id="UP000178509"/>
    </source>
</evidence>
<protein>
    <recommendedName>
        <fullName evidence="3">N-formylglutamate amidohydrolase</fullName>
    </recommendedName>
</protein>
<organism evidence="1 2">
    <name type="scientific">Candidatus Spechtbacteria bacterium RIFCSPLOWO2_02_FULL_38_8</name>
    <dbReference type="NCBI Taxonomy" id="1802164"/>
    <lineage>
        <taxon>Bacteria</taxon>
        <taxon>Candidatus Spechtiibacteriota</taxon>
    </lineage>
</organism>
<sequence length="217" mass="25769">MKIWHNKENMQHPNIQIIEGESSVLVSAPHAVPIVKTVNGRKYTRMAEKRVYEIVEKLNSKKNTWGIYTISEGPLEGWQEDIYKKYKKIVKGLIKTNDINLVLDIHGARRERPFFIDYDFILPHQYKHDTKLEKLFTEKFSYYFPKEKLSSGFYRDINGSGYKTLTYYTRKYLKKPAMQLEINKKLKDDDVKFKKLINMLNDFLEDYENTIAGVQQK</sequence>
<evidence type="ECO:0000313" key="1">
    <source>
        <dbReference type="EMBL" id="OGZ63065.1"/>
    </source>
</evidence>
<dbReference type="Gene3D" id="3.40.630.40">
    <property type="entry name" value="Zn-dependent exopeptidases"/>
    <property type="match status" value="1"/>
</dbReference>
<reference evidence="1 2" key="1">
    <citation type="journal article" date="2016" name="Nat. Commun.">
        <title>Thousands of microbial genomes shed light on interconnected biogeochemical processes in an aquifer system.</title>
        <authorList>
            <person name="Anantharaman K."/>
            <person name="Brown C.T."/>
            <person name="Hug L.A."/>
            <person name="Sharon I."/>
            <person name="Castelle C.J."/>
            <person name="Probst A.J."/>
            <person name="Thomas B.C."/>
            <person name="Singh A."/>
            <person name="Wilkins M.J."/>
            <person name="Karaoz U."/>
            <person name="Brodie E.L."/>
            <person name="Williams K.H."/>
            <person name="Hubbard S.S."/>
            <person name="Banfield J.F."/>
        </authorList>
    </citation>
    <scope>NUCLEOTIDE SEQUENCE [LARGE SCALE GENOMIC DNA]</scope>
</reference>
<proteinExistence type="predicted"/>
<gene>
    <name evidence="1" type="ORF">A3H51_01115</name>
</gene>